<organism evidence="1 2">
    <name type="scientific">Pyrocoelia pectoralis</name>
    <dbReference type="NCBI Taxonomy" id="417401"/>
    <lineage>
        <taxon>Eukaryota</taxon>
        <taxon>Metazoa</taxon>
        <taxon>Ecdysozoa</taxon>
        <taxon>Arthropoda</taxon>
        <taxon>Hexapoda</taxon>
        <taxon>Insecta</taxon>
        <taxon>Pterygota</taxon>
        <taxon>Neoptera</taxon>
        <taxon>Endopterygota</taxon>
        <taxon>Coleoptera</taxon>
        <taxon>Polyphaga</taxon>
        <taxon>Elateriformia</taxon>
        <taxon>Elateroidea</taxon>
        <taxon>Lampyridae</taxon>
        <taxon>Lampyrinae</taxon>
        <taxon>Pyrocoelia</taxon>
    </lineage>
</organism>
<dbReference type="Proteomes" id="UP001329430">
    <property type="component" value="Unassembled WGS sequence"/>
</dbReference>
<protein>
    <recommendedName>
        <fullName evidence="3">Gag-like protein</fullName>
    </recommendedName>
</protein>
<proteinExistence type="predicted"/>
<comment type="caution">
    <text evidence="1">The sequence shown here is derived from an EMBL/GenBank/DDBJ whole genome shotgun (WGS) entry which is preliminary data.</text>
</comment>
<dbReference type="EMBL" id="JAVRBK010000025">
    <property type="protein sequence ID" value="KAK5637869.1"/>
    <property type="molecule type" value="Genomic_DNA"/>
</dbReference>
<gene>
    <name evidence="1" type="ORF">RI129_000121</name>
</gene>
<evidence type="ECO:0008006" key="3">
    <source>
        <dbReference type="Google" id="ProtNLM"/>
    </source>
</evidence>
<reference evidence="1 2" key="1">
    <citation type="journal article" date="2024" name="Insects">
        <title>An Improved Chromosome-Level Genome Assembly of the Firefly Pyrocoelia pectoralis.</title>
        <authorList>
            <person name="Fu X."/>
            <person name="Meyer-Rochow V.B."/>
            <person name="Ballantyne L."/>
            <person name="Zhu X."/>
        </authorList>
    </citation>
    <scope>NUCLEOTIDE SEQUENCE [LARGE SCALE GENOMIC DNA]</scope>
    <source>
        <strain evidence="1">XCY_ONT2</strain>
    </source>
</reference>
<evidence type="ECO:0000313" key="2">
    <source>
        <dbReference type="Proteomes" id="UP001329430"/>
    </source>
</evidence>
<dbReference type="AlphaFoldDB" id="A0AAN7UZN1"/>
<evidence type="ECO:0000313" key="1">
    <source>
        <dbReference type="EMBL" id="KAK5637869.1"/>
    </source>
</evidence>
<sequence>MGAVVEMEVEIGIQVGRNIQRSESPPLSAETVVSAIVDKMDEMQATPTPSTAEIARAVTNAMADKLEAMQPPPGPSSTDIANAVTNLMVQDLANAVTDRIAQPQPADKVPTYANIVKVPTAMNLSTTIPPRQHSIVVFPELPPGKEPPPPTETRKRIMDAIRPADTGIQIAAVRNMGRSGAILIATTSEAAQTTLLQHPALTTDGLRTELARRDRPRIKLYDVPTDMDGARVAQAVRTQNLEDISQADFGNQFKIVHTFPSKIRNNVAIAECSPAVRQRLLNQGRVYIGFEACRVMDYIQVTRCFRCQAYGHPAKYCTASDDTCSVCTGPHFHTDCPHKDNPQAHKCANCTRAKLEDTGHSSISVTCPAYTRALDQSIRRTDYGAR</sequence>
<name>A0AAN7UZN1_9COLE</name>
<accession>A0AAN7UZN1</accession>
<keyword evidence="2" id="KW-1185">Reference proteome</keyword>